<dbReference type="GO" id="GO:0004722">
    <property type="term" value="F:protein serine/threonine phosphatase activity"/>
    <property type="evidence" value="ECO:0007669"/>
    <property type="project" value="InterPro"/>
</dbReference>
<dbReference type="EMBL" id="CP019154">
    <property type="protein sequence ID" value="AUG47550.1"/>
    <property type="molecule type" value="Genomic_DNA"/>
</dbReference>
<organism evidence="3 4">
    <name type="scientific">Haloarcula taiwanensis</name>
    <dbReference type="NCBI Taxonomy" id="1932004"/>
    <lineage>
        <taxon>Archaea</taxon>
        <taxon>Methanobacteriati</taxon>
        <taxon>Methanobacteriota</taxon>
        <taxon>Stenosarchaea group</taxon>
        <taxon>Halobacteria</taxon>
        <taxon>Halobacteriales</taxon>
        <taxon>Haloarculaceae</taxon>
        <taxon>Haloarcula</taxon>
    </lineage>
</organism>
<evidence type="ECO:0000256" key="1">
    <source>
        <dbReference type="SAM" id="MobiDB-lite"/>
    </source>
</evidence>
<dbReference type="InterPro" id="IPR001932">
    <property type="entry name" value="PPM-type_phosphatase-like_dom"/>
</dbReference>
<dbReference type="InterPro" id="IPR015655">
    <property type="entry name" value="PP2C"/>
</dbReference>
<dbReference type="Proteomes" id="UP000242917">
    <property type="component" value="Chromosome I"/>
</dbReference>
<feature type="compositionally biased region" description="Acidic residues" evidence="1">
    <location>
        <begin position="71"/>
        <end position="89"/>
    </location>
</feature>
<dbReference type="SUPFAM" id="SSF81606">
    <property type="entry name" value="PP2C-like"/>
    <property type="match status" value="1"/>
</dbReference>
<dbReference type="CDD" id="cd00143">
    <property type="entry name" value="PP2Cc"/>
    <property type="match status" value="1"/>
</dbReference>
<dbReference type="KEGG" id="hta:BVU17_08485"/>
<dbReference type="PANTHER" id="PTHR13832:SF827">
    <property type="entry name" value="PROTEIN PHOSPHATASE 1L"/>
    <property type="match status" value="1"/>
</dbReference>
<dbReference type="OrthoDB" id="198002at2157"/>
<reference evidence="3 4" key="1">
    <citation type="submission" date="2017-01" db="EMBL/GenBank/DDBJ databases">
        <title>A Red Light-Sensitive Sensory Rhodopsin I From Haloarcula taiwanensis, A New Haloarchaeon Isolated From Taiwan.</title>
        <authorList>
            <person name="Yang C.-S."/>
            <person name="Han Y.-A."/>
            <person name="Chen P.-C."/>
            <person name="Ng W.V."/>
            <person name="Chen T.-W."/>
        </authorList>
    </citation>
    <scope>NUCLEOTIDE SEQUENCE [LARGE SCALE GENOMIC DNA]</scope>
    <source>
        <strain evidence="3 4">Taiwanensis</strain>
    </source>
</reference>
<protein>
    <submittedName>
        <fullName evidence="3">Protein phosphatase</fullName>
    </submittedName>
</protein>
<dbReference type="AlphaFoldDB" id="A0A2H4ZYN7"/>
<dbReference type="Pfam" id="PF13672">
    <property type="entry name" value="PP2C_2"/>
    <property type="match status" value="1"/>
</dbReference>
<evidence type="ECO:0000259" key="2">
    <source>
        <dbReference type="PROSITE" id="PS51746"/>
    </source>
</evidence>
<feature type="compositionally biased region" description="Basic and acidic residues" evidence="1">
    <location>
        <begin position="29"/>
        <end position="44"/>
    </location>
</feature>
<accession>A0A2H4ZYN7</accession>
<dbReference type="PANTHER" id="PTHR13832">
    <property type="entry name" value="PROTEIN PHOSPHATASE 2C"/>
    <property type="match status" value="1"/>
</dbReference>
<feature type="domain" description="PPM-type phosphatase" evidence="2">
    <location>
        <begin position="79"/>
        <end position="368"/>
    </location>
</feature>
<sequence>MRYSTNYDIGDRKRGQGINEDSVSLTVFEEGHRDGYRGQDRPQSKEPVTAGGDETADVTGETAGTETAADTADDTDAADTADADTSDTDGDGKPMNRSAGVFVVADGAGGHDAGDIASYITTTIVAEQLAPVAIRTARSYPGGFDVDVARDVLPDPPGERELETAVAEAITAAHREIIRYANETGTQSYTTVVAGIYADGKLHYGWVGDSRAYVVNSVRETISPLTRDHAVVQEWVDNDEIDPVEAHVHPNGNEITRALGGSGYEDPDEATVGVDTRTVRLYAEDTVLATSDGLIDAQTDAPELYEEYVDSDHADTVAERIREAAVTDDEIRDVVLDAASLDAASQEFVSLANNRGGKDNISVLLFADSALPKTPESGGMPVRDIDPDLDISERDTVIMTDE</sequence>
<evidence type="ECO:0000313" key="3">
    <source>
        <dbReference type="EMBL" id="AUG47550.1"/>
    </source>
</evidence>
<dbReference type="PROSITE" id="PS51746">
    <property type="entry name" value="PPM_2"/>
    <property type="match status" value="1"/>
</dbReference>
<dbReference type="SMART" id="SM00332">
    <property type="entry name" value="PP2Cc"/>
    <property type="match status" value="1"/>
</dbReference>
<keyword evidence="4" id="KW-1185">Reference proteome</keyword>
<dbReference type="InterPro" id="IPR036457">
    <property type="entry name" value="PPM-type-like_dom_sf"/>
</dbReference>
<dbReference type="Gene3D" id="3.60.40.10">
    <property type="entry name" value="PPM-type phosphatase domain"/>
    <property type="match status" value="1"/>
</dbReference>
<dbReference type="SMART" id="SM00331">
    <property type="entry name" value="PP2C_SIG"/>
    <property type="match status" value="1"/>
</dbReference>
<evidence type="ECO:0000313" key="4">
    <source>
        <dbReference type="Proteomes" id="UP000242917"/>
    </source>
</evidence>
<feature type="region of interest" description="Disordered" evidence="1">
    <location>
        <begin position="1"/>
        <end position="96"/>
    </location>
</feature>
<gene>
    <name evidence="3" type="ORF">BVU17_08485</name>
</gene>
<proteinExistence type="predicted"/>
<name>A0A2H4ZYN7_9EURY</name>
<feature type="compositionally biased region" description="Low complexity" evidence="1">
    <location>
        <begin position="57"/>
        <end position="70"/>
    </location>
</feature>